<dbReference type="Pfam" id="PF01261">
    <property type="entry name" value="AP_endonuc_2"/>
    <property type="match status" value="1"/>
</dbReference>
<organism evidence="3 4">
    <name type="scientific">Rubinisphaera italica</name>
    <dbReference type="NCBI Taxonomy" id="2527969"/>
    <lineage>
        <taxon>Bacteria</taxon>
        <taxon>Pseudomonadati</taxon>
        <taxon>Planctomycetota</taxon>
        <taxon>Planctomycetia</taxon>
        <taxon>Planctomycetales</taxon>
        <taxon>Planctomycetaceae</taxon>
        <taxon>Rubinisphaera</taxon>
    </lineage>
</organism>
<dbReference type="SUPFAM" id="SSF51658">
    <property type="entry name" value="Xylose isomerase-like"/>
    <property type="match status" value="1"/>
</dbReference>
<dbReference type="Gene3D" id="3.20.20.150">
    <property type="entry name" value="Divalent-metal-dependent TIM barrel enzymes"/>
    <property type="match status" value="1"/>
</dbReference>
<keyword evidence="4" id="KW-1185">Reference proteome</keyword>
<dbReference type="OrthoDB" id="282646at2"/>
<name>A0A5C5XCP1_9PLAN</name>
<keyword evidence="1" id="KW-0732">Signal</keyword>
<dbReference type="InterPro" id="IPR013022">
    <property type="entry name" value="Xyl_isomerase-like_TIM-brl"/>
</dbReference>
<dbReference type="AlphaFoldDB" id="A0A5C5XCP1"/>
<protein>
    <submittedName>
        <fullName evidence="3">Xylose isomerase-like TIM barrel</fullName>
    </submittedName>
</protein>
<evidence type="ECO:0000256" key="1">
    <source>
        <dbReference type="SAM" id="SignalP"/>
    </source>
</evidence>
<keyword evidence="3" id="KW-0413">Isomerase</keyword>
<dbReference type="GO" id="GO:0016853">
    <property type="term" value="F:isomerase activity"/>
    <property type="evidence" value="ECO:0007669"/>
    <property type="project" value="UniProtKB-KW"/>
</dbReference>
<feature type="domain" description="Xylose isomerase-like TIM barrel" evidence="2">
    <location>
        <begin position="115"/>
        <end position="259"/>
    </location>
</feature>
<sequence length="266" mass="29526" precursor="true">MKPYYLIISFILTMCVTARADDAFKPEFYAFFNGMPPMSYEDEAIMLKGLGYNGISQIYVGGDELEQRVDVYRKHGLKVLSVYLGASDKPINANLVKSLENGGMIELTVKNISPEVIESIRQTAEMAAQLNIRVAVYPHHGNAVATMPQAIDLVEKVSHPNLGIMFNLCHFLKNEKAEDLESVLGKAAPYLFSVSTCGANLDGKNWDTLIQTLDKGTFPQKRLFAALKKLNFTGPVGLQCFAVKGDKRTNLKNSIDAWKTILNELQ</sequence>
<evidence type="ECO:0000313" key="3">
    <source>
        <dbReference type="EMBL" id="TWT60558.1"/>
    </source>
</evidence>
<comment type="caution">
    <text evidence="3">The sequence shown here is derived from an EMBL/GenBank/DDBJ whole genome shotgun (WGS) entry which is preliminary data.</text>
</comment>
<evidence type="ECO:0000259" key="2">
    <source>
        <dbReference type="Pfam" id="PF01261"/>
    </source>
</evidence>
<dbReference type="InterPro" id="IPR050312">
    <property type="entry name" value="IolE/XylAMocC-like"/>
</dbReference>
<feature type="chain" id="PRO_5022883225" evidence="1">
    <location>
        <begin position="21"/>
        <end position="266"/>
    </location>
</feature>
<dbReference type="InterPro" id="IPR036237">
    <property type="entry name" value="Xyl_isomerase-like_sf"/>
</dbReference>
<accession>A0A5C5XCP1</accession>
<dbReference type="PANTHER" id="PTHR12110">
    <property type="entry name" value="HYDROXYPYRUVATE ISOMERASE"/>
    <property type="match status" value="1"/>
</dbReference>
<dbReference type="RefSeq" id="WP_146502663.1">
    <property type="nucleotide sequence ID" value="NZ_SJPG01000001.1"/>
</dbReference>
<gene>
    <name evidence="3" type="ORF">Pan54_12720</name>
</gene>
<proteinExistence type="predicted"/>
<dbReference type="EMBL" id="SJPG01000001">
    <property type="protein sequence ID" value="TWT60558.1"/>
    <property type="molecule type" value="Genomic_DNA"/>
</dbReference>
<evidence type="ECO:0000313" key="4">
    <source>
        <dbReference type="Proteomes" id="UP000316095"/>
    </source>
</evidence>
<feature type="signal peptide" evidence="1">
    <location>
        <begin position="1"/>
        <end position="20"/>
    </location>
</feature>
<reference evidence="3 4" key="1">
    <citation type="submission" date="2019-02" db="EMBL/GenBank/DDBJ databases">
        <title>Deep-cultivation of Planctomycetes and their phenomic and genomic characterization uncovers novel biology.</title>
        <authorList>
            <person name="Wiegand S."/>
            <person name="Jogler M."/>
            <person name="Boedeker C."/>
            <person name="Pinto D."/>
            <person name="Vollmers J."/>
            <person name="Rivas-Marin E."/>
            <person name="Kohn T."/>
            <person name="Peeters S.H."/>
            <person name="Heuer A."/>
            <person name="Rast P."/>
            <person name="Oberbeckmann S."/>
            <person name="Bunk B."/>
            <person name="Jeske O."/>
            <person name="Meyerdierks A."/>
            <person name="Storesund J.E."/>
            <person name="Kallscheuer N."/>
            <person name="Luecker S."/>
            <person name="Lage O.M."/>
            <person name="Pohl T."/>
            <person name="Merkel B.J."/>
            <person name="Hornburger P."/>
            <person name="Mueller R.-W."/>
            <person name="Bruemmer F."/>
            <person name="Labrenz M."/>
            <person name="Spormann A.M."/>
            <person name="Op Den Camp H."/>
            <person name="Overmann J."/>
            <person name="Amann R."/>
            <person name="Jetten M.S.M."/>
            <person name="Mascher T."/>
            <person name="Medema M.H."/>
            <person name="Devos D.P."/>
            <person name="Kaster A.-K."/>
            <person name="Ovreas L."/>
            <person name="Rohde M."/>
            <person name="Galperin M.Y."/>
            <person name="Jogler C."/>
        </authorList>
    </citation>
    <scope>NUCLEOTIDE SEQUENCE [LARGE SCALE GENOMIC DNA]</scope>
    <source>
        <strain evidence="3 4">Pan54</strain>
    </source>
</reference>
<dbReference type="Proteomes" id="UP000316095">
    <property type="component" value="Unassembled WGS sequence"/>
</dbReference>